<evidence type="ECO:0000313" key="3">
    <source>
        <dbReference type="EMBL" id="UOQ53845.1"/>
    </source>
</evidence>
<keyword evidence="1" id="KW-0732">Signal</keyword>
<protein>
    <recommendedName>
        <fullName evidence="2">DUF6794 domain-containing protein</fullName>
    </recommendedName>
</protein>
<dbReference type="Pfam" id="PF20594">
    <property type="entry name" value="DUF6794"/>
    <property type="match status" value="1"/>
</dbReference>
<dbReference type="RefSeq" id="WP_244719726.1">
    <property type="nucleotide sequence ID" value="NZ_CP095049.1"/>
</dbReference>
<sequence length="314" mass="35935">MLKNCLAILCVLGLLASAQAQPASVNQHGFYIPANLTEANEQLDKILSPKAKAHFKTLEPSNFEDINGIFLLNEWAKAPNGQPNRLERYLDTFIQPKPDLWRYDADQMRSYLIYLSYLRYLRNQPFDVSTEARKLNATADSLQRLSDLRHARHLTADSISGIYIPKNLPDAFRQLDQLLTDTVKQQLRHPDPEYGLSRFHFGLGLWMRNSWQLWGGSRLQQYFEAKGVTHPDDMSGILLDTYSQYLNGKAPDEAGIKALTQLVPPVVAPGPPPPPKLYYSKPYRKFLRRRRIDDFNSLPPEAYAEEVEIVKPPQ</sequence>
<feature type="signal peptide" evidence="1">
    <location>
        <begin position="1"/>
        <end position="20"/>
    </location>
</feature>
<evidence type="ECO:0000313" key="4">
    <source>
        <dbReference type="Proteomes" id="UP000831785"/>
    </source>
</evidence>
<evidence type="ECO:0000259" key="2">
    <source>
        <dbReference type="Pfam" id="PF20594"/>
    </source>
</evidence>
<feature type="chain" id="PRO_5045503787" description="DUF6794 domain-containing protein" evidence="1">
    <location>
        <begin position="21"/>
        <end position="314"/>
    </location>
</feature>
<feature type="domain" description="DUF6794" evidence="2">
    <location>
        <begin position="164"/>
        <end position="246"/>
    </location>
</feature>
<dbReference type="InterPro" id="IPR046744">
    <property type="entry name" value="DUF6794"/>
</dbReference>
<gene>
    <name evidence="3" type="ORF">MUN80_03565</name>
</gene>
<keyword evidence="4" id="KW-1185">Reference proteome</keyword>
<organism evidence="3 4">
    <name type="scientific">Hymenobacter cellulosivorans</name>
    <dbReference type="NCBI Taxonomy" id="2932249"/>
    <lineage>
        <taxon>Bacteria</taxon>
        <taxon>Pseudomonadati</taxon>
        <taxon>Bacteroidota</taxon>
        <taxon>Cytophagia</taxon>
        <taxon>Cytophagales</taxon>
        <taxon>Hymenobacteraceae</taxon>
        <taxon>Hymenobacter</taxon>
    </lineage>
</organism>
<reference evidence="3 4" key="1">
    <citation type="submission" date="2022-04" db="EMBL/GenBank/DDBJ databases">
        <title>Hymenobacter sp. isolated from the air.</title>
        <authorList>
            <person name="Won M."/>
            <person name="Lee C.-M."/>
            <person name="Woen H.-Y."/>
            <person name="Kwon S.-W."/>
        </authorList>
    </citation>
    <scope>NUCLEOTIDE SEQUENCE [LARGE SCALE GENOMIC DNA]</scope>
    <source>
        <strain evidence="4">5116 S-27</strain>
    </source>
</reference>
<dbReference type="Proteomes" id="UP000831785">
    <property type="component" value="Chromosome"/>
</dbReference>
<proteinExistence type="predicted"/>
<accession>A0ABY4FAZ1</accession>
<name>A0ABY4FAZ1_9BACT</name>
<evidence type="ECO:0000256" key="1">
    <source>
        <dbReference type="SAM" id="SignalP"/>
    </source>
</evidence>
<dbReference type="EMBL" id="CP095049">
    <property type="protein sequence ID" value="UOQ53845.1"/>
    <property type="molecule type" value="Genomic_DNA"/>
</dbReference>